<dbReference type="PANTHER" id="PTHR43975:SF2">
    <property type="entry name" value="EG:BACR7A4.14 PROTEIN-RELATED"/>
    <property type="match status" value="1"/>
</dbReference>
<evidence type="ECO:0000313" key="3">
    <source>
        <dbReference type="Proteomes" id="UP001497497"/>
    </source>
</evidence>
<dbReference type="FunFam" id="3.40.50.720:FF:000084">
    <property type="entry name" value="Short-chain dehydrogenase reductase"/>
    <property type="match status" value="1"/>
</dbReference>
<evidence type="ECO:0000313" key="2">
    <source>
        <dbReference type="EMBL" id="CAL1528769.1"/>
    </source>
</evidence>
<dbReference type="PRINTS" id="PR00080">
    <property type="entry name" value="SDRFAMILY"/>
</dbReference>
<keyword evidence="3" id="KW-1185">Reference proteome</keyword>
<accession>A0AAV2H500</accession>
<comment type="caution">
    <text evidence="2">The sequence shown here is derived from an EMBL/GenBank/DDBJ whole genome shotgun (WGS) entry which is preliminary data.</text>
</comment>
<reference evidence="2 3" key="1">
    <citation type="submission" date="2024-04" db="EMBL/GenBank/DDBJ databases">
        <authorList>
            <consortium name="Genoscope - CEA"/>
            <person name="William W."/>
        </authorList>
    </citation>
    <scope>NUCLEOTIDE SEQUENCE [LARGE SCALE GENOMIC DNA]</scope>
</reference>
<sequence>MEKLSLLGRVAIVTGSSSGMGEATAVLLARRGARVTLHGRDLKKLDAVQQKIIAGGAKPDDTLVVSGDISDPNVRQKLVSETVKKFGRLDILVNNAGFGHHAFIRDLKEKEVDDCFNGLFKAPVFMCQAALPYLLKTKGNIVNVSSGLTSEPYPGLFAYGAAKAALDYFSKCAALEFGKSGIRVNTVNPGVIATPIYTTFTDAPDKKDAVGNLLAHHERKTILGRNGQPEEIAETIAFLVSDAGSFITAGEVIADGGRHIYFHSGEPAQMPKYDDLVGTDAQVR</sequence>
<dbReference type="InterPro" id="IPR020904">
    <property type="entry name" value="Sc_DH/Rdtase_CS"/>
</dbReference>
<organism evidence="2 3">
    <name type="scientific">Lymnaea stagnalis</name>
    <name type="common">Great pond snail</name>
    <name type="synonym">Helix stagnalis</name>
    <dbReference type="NCBI Taxonomy" id="6523"/>
    <lineage>
        <taxon>Eukaryota</taxon>
        <taxon>Metazoa</taxon>
        <taxon>Spiralia</taxon>
        <taxon>Lophotrochozoa</taxon>
        <taxon>Mollusca</taxon>
        <taxon>Gastropoda</taxon>
        <taxon>Heterobranchia</taxon>
        <taxon>Euthyneura</taxon>
        <taxon>Panpulmonata</taxon>
        <taxon>Hygrophila</taxon>
        <taxon>Lymnaeoidea</taxon>
        <taxon>Lymnaeidae</taxon>
        <taxon>Lymnaea</taxon>
    </lineage>
</organism>
<name>A0AAV2H500_LYMST</name>
<dbReference type="Proteomes" id="UP001497497">
    <property type="component" value="Unassembled WGS sequence"/>
</dbReference>
<gene>
    <name evidence="2" type="ORF">GSLYS_00002939001</name>
</gene>
<dbReference type="PROSITE" id="PS00061">
    <property type="entry name" value="ADH_SHORT"/>
    <property type="match status" value="1"/>
</dbReference>
<dbReference type="Pfam" id="PF13561">
    <property type="entry name" value="adh_short_C2"/>
    <property type="match status" value="1"/>
</dbReference>
<dbReference type="InterPro" id="IPR002347">
    <property type="entry name" value="SDR_fam"/>
</dbReference>
<dbReference type="InterPro" id="IPR036291">
    <property type="entry name" value="NAD(P)-bd_dom_sf"/>
</dbReference>
<dbReference type="AlphaFoldDB" id="A0AAV2H500"/>
<keyword evidence="1" id="KW-0560">Oxidoreductase</keyword>
<protein>
    <submittedName>
        <fullName evidence="2">Uncharacterized protein</fullName>
    </submittedName>
</protein>
<dbReference type="GO" id="GO:0016491">
    <property type="term" value="F:oxidoreductase activity"/>
    <property type="evidence" value="ECO:0007669"/>
    <property type="project" value="UniProtKB-KW"/>
</dbReference>
<evidence type="ECO:0000256" key="1">
    <source>
        <dbReference type="ARBA" id="ARBA00023002"/>
    </source>
</evidence>
<proteinExistence type="predicted"/>
<dbReference type="EMBL" id="CAXITT010000037">
    <property type="protein sequence ID" value="CAL1528769.1"/>
    <property type="molecule type" value="Genomic_DNA"/>
</dbReference>
<dbReference type="SUPFAM" id="SSF51735">
    <property type="entry name" value="NAD(P)-binding Rossmann-fold domains"/>
    <property type="match status" value="1"/>
</dbReference>
<dbReference type="PANTHER" id="PTHR43975">
    <property type="entry name" value="ZGC:101858"/>
    <property type="match status" value="1"/>
</dbReference>
<dbReference type="PRINTS" id="PR00081">
    <property type="entry name" value="GDHRDH"/>
</dbReference>
<dbReference type="Gene3D" id="3.40.50.720">
    <property type="entry name" value="NAD(P)-binding Rossmann-like Domain"/>
    <property type="match status" value="1"/>
</dbReference>